<feature type="active site" evidence="13">
    <location>
        <position position="67"/>
    </location>
</feature>
<dbReference type="EMBL" id="MELI01000102">
    <property type="protein sequence ID" value="OFW32261.1"/>
    <property type="molecule type" value="Genomic_DNA"/>
</dbReference>
<dbReference type="Gene3D" id="3.30.420.10">
    <property type="entry name" value="Ribonuclease H-like superfamily/Ribonuclease H"/>
    <property type="match status" value="1"/>
</dbReference>
<dbReference type="InterPro" id="IPR012337">
    <property type="entry name" value="RNaseH-like_sf"/>
</dbReference>
<dbReference type="NCBIfam" id="NF000711">
    <property type="entry name" value="PRK00039.2-1"/>
    <property type="match status" value="1"/>
</dbReference>
<dbReference type="GO" id="GO:0000287">
    <property type="term" value="F:magnesium ion binding"/>
    <property type="evidence" value="ECO:0007669"/>
    <property type="project" value="UniProtKB-UniRule"/>
</dbReference>
<dbReference type="HAMAP" id="MF_00034">
    <property type="entry name" value="RuvC"/>
    <property type="match status" value="1"/>
</dbReference>
<dbReference type="GO" id="GO:0003677">
    <property type="term" value="F:DNA binding"/>
    <property type="evidence" value="ECO:0007669"/>
    <property type="project" value="UniProtKB-KW"/>
</dbReference>
<evidence type="ECO:0000256" key="5">
    <source>
        <dbReference type="ARBA" id="ARBA00022759"/>
    </source>
</evidence>
<evidence type="ECO:0000313" key="16">
    <source>
        <dbReference type="Proteomes" id="UP000178086"/>
    </source>
</evidence>
<gene>
    <name evidence="13" type="primary">ruvC</name>
    <name evidence="15" type="ORF">A2074_02140</name>
</gene>
<keyword evidence="10 13" id="KW-0233">DNA recombination</keyword>
<dbReference type="GO" id="GO:0008821">
    <property type="term" value="F:crossover junction DNA endonuclease activity"/>
    <property type="evidence" value="ECO:0007669"/>
    <property type="project" value="UniProtKB-UniRule"/>
</dbReference>
<evidence type="ECO:0000256" key="12">
    <source>
        <dbReference type="ARBA" id="ARBA00029354"/>
    </source>
</evidence>
<evidence type="ECO:0000256" key="10">
    <source>
        <dbReference type="ARBA" id="ARBA00023172"/>
    </source>
</evidence>
<comment type="function">
    <text evidence="13">The RuvA-RuvB-RuvC complex processes Holliday junction (HJ) DNA during genetic recombination and DNA repair. Endonuclease that resolves HJ intermediates. Cleaves cruciform DNA by making single-stranded nicks across the HJ at symmetrical positions within the homologous arms, yielding a 5'-phosphate and a 3'-hydroxyl group; requires a central core of homology in the junction. The consensus cleavage sequence is 5'-(A/T)TT(C/G)-3'. Cleavage occurs on the 3'-side of the TT dinucleotide at the point of strand exchange. HJ branch migration catalyzed by RuvA-RuvB allows RuvC to scan DNA until it finds its consensus sequence, where it cleaves and resolves the cruciform DNA.</text>
</comment>
<feature type="active site" evidence="13">
    <location>
        <position position="140"/>
    </location>
</feature>
<keyword evidence="5 13" id="KW-0255">Endonuclease</keyword>
<evidence type="ECO:0000256" key="1">
    <source>
        <dbReference type="ARBA" id="ARBA00009518"/>
    </source>
</evidence>
<keyword evidence="6 13" id="KW-0227">DNA damage</keyword>
<dbReference type="Pfam" id="PF02075">
    <property type="entry name" value="RuvC"/>
    <property type="match status" value="1"/>
</dbReference>
<evidence type="ECO:0000256" key="6">
    <source>
        <dbReference type="ARBA" id="ARBA00022763"/>
    </source>
</evidence>
<evidence type="ECO:0000256" key="4">
    <source>
        <dbReference type="ARBA" id="ARBA00022723"/>
    </source>
</evidence>
<keyword evidence="8 13" id="KW-0460">Magnesium</keyword>
<comment type="cofactor">
    <cofactor evidence="13">
        <name>Mg(2+)</name>
        <dbReference type="ChEBI" id="CHEBI:18420"/>
    </cofactor>
    <text evidence="13">Binds 2 Mg(2+) ion per subunit.</text>
</comment>
<dbReference type="FunFam" id="3.30.420.10:FF:000002">
    <property type="entry name" value="Crossover junction endodeoxyribonuclease RuvC"/>
    <property type="match status" value="1"/>
</dbReference>
<dbReference type="AlphaFoldDB" id="A0A1F2UGV5"/>
<evidence type="ECO:0000256" key="8">
    <source>
        <dbReference type="ARBA" id="ARBA00022842"/>
    </source>
</evidence>
<evidence type="ECO:0000313" key="15">
    <source>
        <dbReference type="EMBL" id="OFW32261.1"/>
    </source>
</evidence>
<comment type="catalytic activity">
    <reaction evidence="12 13">
        <text>Endonucleolytic cleavage at a junction such as a reciprocal single-stranded crossover between two homologous DNA duplexes (Holliday junction).</text>
        <dbReference type="EC" id="3.1.21.10"/>
    </reaction>
</comment>
<keyword evidence="11 13" id="KW-0234">DNA repair</keyword>
<comment type="subunit">
    <text evidence="13">Homodimer which binds Holliday junction (HJ) DNA. The HJ becomes 2-fold symmetrical on binding to RuvC with unstacked arms; it has a different conformation from HJ DNA in complex with RuvA. In the full resolvosome a probable DNA-RuvA(4)-RuvB(12)-RuvC(2) complex forms which resolves the HJ.</text>
</comment>
<accession>A0A1F2UGV5</accession>
<evidence type="ECO:0000256" key="3">
    <source>
        <dbReference type="ARBA" id="ARBA00022722"/>
    </source>
</evidence>
<evidence type="ECO:0000256" key="7">
    <source>
        <dbReference type="ARBA" id="ARBA00022801"/>
    </source>
</evidence>
<dbReference type="NCBIfam" id="TIGR00228">
    <property type="entry name" value="ruvC"/>
    <property type="match status" value="1"/>
</dbReference>
<keyword evidence="4 13" id="KW-0479">Metal-binding</keyword>
<dbReference type="InterPro" id="IPR020563">
    <property type="entry name" value="X-over_junc_endoDNase_Mg_BS"/>
</dbReference>
<reference evidence="15 16" key="1">
    <citation type="journal article" date="2016" name="Nat. Commun.">
        <title>Thousands of microbial genomes shed light on interconnected biogeochemical processes in an aquifer system.</title>
        <authorList>
            <person name="Anantharaman K."/>
            <person name="Brown C.T."/>
            <person name="Hug L.A."/>
            <person name="Sharon I."/>
            <person name="Castelle C.J."/>
            <person name="Probst A.J."/>
            <person name="Thomas B.C."/>
            <person name="Singh A."/>
            <person name="Wilkins M.J."/>
            <person name="Karaoz U."/>
            <person name="Brodie E.L."/>
            <person name="Williams K.H."/>
            <person name="Hubbard S.S."/>
            <person name="Banfield J.F."/>
        </authorList>
    </citation>
    <scope>NUCLEOTIDE SEQUENCE [LARGE SCALE GENOMIC DNA]</scope>
</reference>
<dbReference type="InterPro" id="IPR036397">
    <property type="entry name" value="RNaseH_sf"/>
</dbReference>
<keyword evidence="7 13" id="KW-0378">Hydrolase</keyword>
<dbReference type="EC" id="3.1.21.10" evidence="13 14"/>
<dbReference type="SUPFAM" id="SSF53098">
    <property type="entry name" value="Ribonuclease H-like"/>
    <property type="match status" value="1"/>
</dbReference>
<dbReference type="Proteomes" id="UP000178086">
    <property type="component" value="Unassembled WGS sequence"/>
</dbReference>
<dbReference type="GO" id="GO:0006310">
    <property type="term" value="P:DNA recombination"/>
    <property type="evidence" value="ECO:0007669"/>
    <property type="project" value="UniProtKB-UniRule"/>
</dbReference>
<keyword evidence="9 13" id="KW-0238">DNA-binding</keyword>
<evidence type="ECO:0000256" key="2">
    <source>
        <dbReference type="ARBA" id="ARBA00022490"/>
    </source>
</evidence>
<comment type="caution">
    <text evidence="15">The sequence shown here is derived from an EMBL/GenBank/DDBJ whole genome shotgun (WGS) entry which is preliminary data.</text>
</comment>
<dbReference type="CDD" id="cd16962">
    <property type="entry name" value="RuvC"/>
    <property type="match status" value="1"/>
</dbReference>
<evidence type="ECO:0000256" key="9">
    <source>
        <dbReference type="ARBA" id="ARBA00023125"/>
    </source>
</evidence>
<organism evidence="15 16">
    <name type="scientific">Candidatus Aquicultor primus</name>
    <dbReference type="NCBI Taxonomy" id="1797195"/>
    <lineage>
        <taxon>Bacteria</taxon>
        <taxon>Bacillati</taxon>
        <taxon>Actinomycetota</taxon>
        <taxon>Candidatus Aquicultoria</taxon>
        <taxon>Candidatus Aquicultorales</taxon>
        <taxon>Candidatus Aquicultoraceae</taxon>
        <taxon>Candidatus Aquicultor</taxon>
    </lineage>
</organism>
<dbReference type="InterPro" id="IPR002176">
    <property type="entry name" value="X-over_junc_endoDNase_RuvC"/>
</dbReference>
<keyword evidence="3 13" id="KW-0540">Nuclease</keyword>
<dbReference type="PRINTS" id="PR00696">
    <property type="entry name" value="RSOLVASERUVC"/>
</dbReference>
<dbReference type="GO" id="GO:0005737">
    <property type="term" value="C:cytoplasm"/>
    <property type="evidence" value="ECO:0007669"/>
    <property type="project" value="UniProtKB-SubCell"/>
</dbReference>
<keyword evidence="2 13" id="KW-0963">Cytoplasm</keyword>
<feature type="active site" evidence="13">
    <location>
        <position position="7"/>
    </location>
</feature>
<dbReference type="PANTHER" id="PTHR30194:SF3">
    <property type="entry name" value="CROSSOVER JUNCTION ENDODEOXYRIBONUCLEASE RUVC"/>
    <property type="match status" value="1"/>
</dbReference>
<comment type="similarity">
    <text evidence="1 13">Belongs to the RuvC family.</text>
</comment>
<comment type="subcellular location">
    <subcellularLocation>
        <location evidence="13">Cytoplasm</location>
    </subcellularLocation>
</comment>
<sequence length="170" mass="18341">MIILAIDPGTATTGYGVIEHIGNRFKVKDYGIVSTDAKTAAEVRLQQIYDGLKNLIARHRPDCFVVEQLFFNVNVRTALAVGQARGVCLLVAADGGLPVAEYTPLQVKQAVVGYGRAEKAQVQHMVKAILNLTEIPKPDDAADALALAICHAHSHKANDITRRVLDDSVS</sequence>
<feature type="binding site" evidence="13">
    <location>
        <position position="67"/>
    </location>
    <ligand>
        <name>Mg(2+)</name>
        <dbReference type="ChEBI" id="CHEBI:18420"/>
        <label>2</label>
    </ligand>
</feature>
<dbReference type="GO" id="GO:0006281">
    <property type="term" value="P:DNA repair"/>
    <property type="evidence" value="ECO:0007669"/>
    <property type="project" value="UniProtKB-UniRule"/>
</dbReference>
<evidence type="ECO:0000256" key="11">
    <source>
        <dbReference type="ARBA" id="ARBA00023204"/>
    </source>
</evidence>
<feature type="binding site" evidence="13">
    <location>
        <position position="7"/>
    </location>
    <ligand>
        <name>Mg(2+)</name>
        <dbReference type="ChEBI" id="CHEBI:18420"/>
        <label>1</label>
    </ligand>
</feature>
<dbReference type="GO" id="GO:0048476">
    <property type="term" value="C:Holliday junction resolvase complex"/>
    <property type="evidence" value="ECO:0007669"/>
    <property type="project" value="UniProtKB-UniRule"/>
</dbReference>
<feature type="binding site" evidence="13">
    <location>
        <position position="140"/>
    </location>
    <ligand>
        <name>Mg(2+)</name>
        <dbReference type="ChEBI" id="CHEBI:18420"/>
        <label>1</label>
    </ligand>
</feature>
<proteinExistence type="inferred from homology"/>
<name>A0A1F2UGV5_9ACTN</name>
<evidence type="ECO:0000256" key="14">
    <source>
        <dbReference type="NCBIfam" id="TIGR00228"/>
    </source>
</evidence>
<dbReference type="PANTHER" id="PTHR30194">
    <property type="entry name" value="CROSSOVER JUNCTION ENDODEOXYRIBONUCLEASE RUVC"/>
    <property type="match status" value="1"/>
</dbReference>
<protein>
    <recommendedName>
        <fullName evidence="13 14">Crossover junction endodeoxyribonuclease RuvC</fullName>
        <ecNumber evidence="13 14">3.1.21.10</ecNumber>
    </recommendedName>
    <alternativeName>
        <fullName evidence="13">Holliday junction nuclease RuvC</fullName>
    </alternativeName>
    <alternativeName>
        <fullName evidence="13">Holliday junction resolvase RuvC</fullName>
    </alternativeName>
</protein>
<evidence type="ECO:0000256" key="13">
    <source>
        <dbReference type="HAMAP-Rule" id="MF_00034"/>
    </source>
</evidence>
<dbReference type="PROSITE" id="PS01321">
    <property type="entry name" value="RUVC"/>
    <property type="match status" value="1"/>
</dbReference>